<keyword evidence="6" id="KW-0813">Transport</keyword>
<feature type="transmembrane region" description="Helical" evidence="6">
    <location>
        <begin position="30"/>
        <end position="56"/>
    </location>
</feature>
<keyword evidence="6" id="KW-0869">Chloride channel</keyword>
<dbReference type="EMBL" id="CAJPEV010001955">
    <property type="protein sequence ID" value="CAG0895055.1"/>
    <property type="molecule type" value="Genomic_DNA"/>
</dbReference>
<sequence>MTASDSIPKFASGSRITGIFKLLFRWKGSIYKLIGLDIVIWLLFFYTFSCTYRFLLDAGQRSLFQKVVVYCRDFNKNIPLTFVLGFYVTTVLNRWWGLWGTLPWPDDVIHYLTTYLNGQVRKTLHFSLMENFY</sequence>
<name>A0A7R8XE80_9CRUS</name>
<reference evidence="7" key="1">
    <citation type="submission" date="2020-11" db="EMBL/GenBank/DDBJ databases">
        <authorList>
            <person name="Tran Van P."/>
        </authorList>
    </citation>
    <scope>NUCLEOTIDE SEQUENCE</scope>
</reference>
<keyword evidence="6" id="KW-0407">Ion channel</keyword>
<dbReference type="GO" id="GO:0034707">
    <property type="term" value="C:chloride channel complex"/>
    <property type="evidence" value="ECO:0007669"/>
    <property type="project" value="UniProtKB-KW"/>
</dbReference>
<keyword evidence="6" id="KW-1003">Cell membrane</keyword>
<keyword evidence="3 6" id="KW-1133">Transmembrane helix</keyword>
<comment type="similarity">
    <text evidence="5 6">Belongs to the anion channel-forming bestrophin (TC 1.A.46) family. Calcium-sensitive chloride channel subfamily.</text>
</comment>
<comment type="function">
    <text evidence="6">Forms chloride channels.</text>
</comment>
<dbReference type="PANTHER" id="PTHR10736:SF0">
    <property type="entry name" value="BESTROPHIN HOMOLOG"/>
    <property type="match status" value="1"/>
</dbReference>
<proteinExistence type="inferred from homology"/>
<organism evidence="7">
    <name type="scientific">Darwinula stevensoni</name>
    <dbReference type="NCBI Taxonomy" id="69355"/>
    <lineage>
        <taxon>Eukaryota</taxon>
        <taxon>Metazoa</taxon>
        <taxon>Ecdysozoa</taxon>
        <taxon>Arthropoda</taxon>
        <taxon>Crustacea</taxon>
        <taxon>Oligostraca</taxon>
        <taxon>Ostracoda</taxon>
        <taxon>Podocopa</taxon>
        <taxon>Podocopida</taxon>
        <taxon>Darwinulocopina</taxon>
        <taxon>Darwinuloidea</taxon>
        <taxon>Darwinulidae</taxon>
        <taxon>Darwinula</taxon>
    </lineage>
</organism>
<dbReference type="Proteomes" id="UP000677054">
    <property type="component" value="Unassembled WGS sequence"/>
</dbReference>
<evidence type="ECO:0000256" key="3">
    <source>
        <dbReference type="ARBA" id="ARBA00022989"/>
    </source>
</evidence>
<protein>
    <recommendedName>
        <fullName evidence="6">Bestrophin homolog</fullName>
    </recommendedName>
</protein>
<gene>
    <name evidence="7" type="ORF">DSTB1V02_LOCUS8506</name>
</gene>
<keyword evidence="2 6" id="KW-0812">Transmembrane</keyword>
<dbReference type="Pfam" id="PF01062">
    <property type="entry name" value="Bestrophin"/>
    <property type="match status" value="1"/>
</dbReference>
<keyword evidence="8" id="KW-1185">Reference proteome</keyword>
<evidence type="ECO:0000313" key="8">
    <source>
        <dbReference type="Proteomes" id="UP000677054"/>
    </source>
</evidence>
<evidence type="ECO:0000256" key="4">
    <source>
        <dbReference type="ARBA" id="ARBA00023136"/>
    </source>
</evidence>
<keyword evidence="4 6" id="KW-0472">Membrane</keyword>
<comment type="subcellular location">
    <subcellularLocation>
        <location evidence="6">Cell membrane</location>
        <topology evidence="6">Multi-pass membrane protein</topology>
    </subcellularLocation>
    <subcellularLocation>
        <location evidence="1">Membrane</location>
    </subcellularLocation>
</comment>
<feature type="transmembrane region" description="Helical" evidence="6">
    <location>
        <begin position="77"/>
        <end position="96"/>
    </location>
</feature>
<dbReference type="InterPro" id="IPR000615">
    <property type="entry name" value="Bestrophin"/>
</dbReference>
<dbReference type="AlphaFoldDB" id="A0A7R8XE80"/>
<evidence type="ECO:0000256" key="5">
    <source>
        <dbReference type="ARBA" id="ARBA00034769"/>
    </source>
</evidence>
<dbReference type="InterPro" id="IPR021134">
    <property type="entry name" value="Bestrophin-like"/>
</dbReference>
<dbReference type="GO" id="GO:0005254">
    <property type="term" value="F:chloride channel activity"/>
    <property type="evidence" value="ECO:0007669"/>
    <property type="project" value="UniProtKB-KW"/>
</dbReference>
<keyword evidence="6" id="KW-0406">Ion transport</keyword>
<evidence type="ECO:0000256" key="6">
    <source>
        <dbReference type="RuleBase" id="RU363126"/>
    </source>
</evidence>
<keyword evidence="6" id="KW-0868">Chloride</keyword>
<evidence type="ECO:0000256" key="1">
    <source>
        <dbReference type="ARBA" id="ARBA00004370"/>
    </source>
</evidence>
<dbReference type="EMBL" id="LR901472">
    <property type="protein sequence ID" value="CAD7248696.1"/>
    <property type="molecule type" value="Genomic_DNA"/>
</dbReference>
<dbReference type="OrthoDB" id="201595at2759"/>
<evidence type="ECO:0000256" key="2">
    <source>
        <dbReference type="ARBA" id="ARBA00022692"/>
    </source>
</evidence>
<evidence type="ECO:0000313" key="7">
    <source>
        <dbReference type="EMBL" id="CAD7248696.1"/>
    </source>
</evidence>
<dbReference type="PANTHER" id="PTHR10736">
    <property type="entry name" value="BESTROPHIN"/>
    <property type="match status" value="1"/>
</dbReference>
<dbReference type="GO" id="GO:0005886">
    <property type="term" value="C:plasma membrane"/>
    <property type="evidence" value="ECO:0007669"/>
    <property type="project" value="UniProtKB-SubCell"/>
</dbReference>
<accession>A0A7R8XE80</accession>